<dbReference type="PROSITE" id="PS50802">
    <property type="entry name" value="OTU"/>
    <property type="match status" value="1"/>
</dbReference>
<evidence type="ECO:0000259" key="2">
    <source>
        <dbReference type="PROSITE" id="PS50802"/>
    </source>
</evidence>
<protein>
    <recommendedName>
        <fullName evidence="2">OTU domain-containing protein</fullName>
    </recommendedName>
</protein>
<feature type="region of interest" description="Disordered" evidence="1">
    <location>
        <begin position="1"/>
        <end position="37"/>
    </location>
</feature>
<dbReference type="GO" id="GO:0004843">
    <property type="term" value="F:cysteine-type deubiquitinase activity"/>
    <property type="evidence" value="ECO:0007669"/>
    <property type="project" value="TreeGrafter"/>
</dbReference>
<dbReference type="PANTHER" id="PTHR12419">
    <property type="entry name" value="OTU DOMAIN CONTAINING PROTEIN"/>
    <property type="match status" value="1"/>
</dbReference>
<evidence type="ECO:0000313" key="4">
    <source>
        <dbReference type="Proteomes" id="UP001157974"/>
    </source>
</evidence>
<dbReference type="InterPro" id="IPR038765">
    <property type="entry name" value="Papain-like_cys_pep_sf"/>
</dbReference>
<feature type="region of interest" description="Disordered" evidence="1">
    <location>
        <begin position="105"/>
        <end position="127"/>
    </location>
</feature>
<gene>
    <name evidence="3" type="ORF">NDN08_001805</name>
</gene>
<name>A0AAV8URZ8_9RHOD</name>
<feature type="region of interest" description="Disordered" evidence="1">
    <location>
        <begin position="58"/>
        <end position="81"/>
    </location>
</feature>
<dbReference type="SUPFAM" id="SSF54001">
    <property type="entry name" value="Cysteine proteinases"/>
    <property type="match status" value="1"/>
</dbReference>
<proteinExistence type="predicted"/>
<dbReference type="Proteomes" id="UP001157974">
    <property type="component" value="Unassembled WGS sequence"/>
</dbReference>
<evidence type="ECO:0000256" key="1">
    <source>
        <dbReference type="SAM" id="MobiDB-lite"/>
    </source>
</evidence>
<dbReference type="GO" id="GO:0016579">
    <property type="term" value="P:protein deubiquitination"/>
    <property type="evidence" value="ECO:0007669"/>
    <property type="project" value="TreeGrafter"/>
</dbReference>
<reference evidence="3 4" key="1">
    <citation type="journal article" date="2023" name="Nat. Commun.">
        <title>Origin of minicircular mitochondrial genomes in red algae.</title>
        <authorList>
            <person name="Lee Y."/>
            <person name="Cho C.H."/>
            <person name="Lee Y.M."/>
            <person name="Park S.I."/>
            <person name="Yang J.H."/>
            <person name="West J.A."/>
            <person name="Bhattacharya D."/>
            <person name="Yoon H.S."/>
        </authorList>
    </citation>
    <scope>NUCLEOTIDE SEQUENCE [LARGE SCALE GENOMIC DNA]</scope>
    <source>
        <strain evidence="3 4">CCMP1338</strain>
        <tissue evidence="3">Whole cell</tissue>
    </source>
</reference>
<accession>A0AAV8URZ8</accession>
<feature type="compositionally biased region" description="Basic and acidic residues" evidence="1">
    <location>
        <begin position="7"/>
        <end position="37"/>
    </location>
</feature>
<dbReference type="AlphaFoldDB" id="A0AAV8URZ8"/>
<keyword evidence="4" id="KW-1185">Reference proteome</keyword>
<dbReference type="InterPro" id="IPR003323">
    <property type="entry name" value="OTU_dom"/>
</dbReference>
<dbReference type="Pfam" id="PF02338">
    <property type="entry name" value="OTU"/>
    <property type="match status" value="1"/>
</dbReference>
<evidence type="ECO:0000313" key="3">
    <source>
        <dbReference type="EMBL" id="KAJ8905298.1"/>
    </source>
</evidence>
<feature type="domain" description="OTU" evidence="2">
    <location>
        <begin position="140"/>
        <end position="273"/>
    </location>
</feature>
<dbReference type="Gene3D" id="3.90.70.80">
    <property type="match status" value="1"/>
</dbReference>
<dbReference type="InterPro" id="IPR050704">
    <property type="entry name" value="Peptidase_C85-like"/>
</dbReference>
<feature type="compositionally biased region" description="Basic and acidic residues" evidence="1">
    <location>
        <begin position="58"/>
        <end position="73"/>
    </location>
</feature>
<comment type="caution">
    <text evidence="3">The sequence shown here is derived from an EMBL/GenBank/DDBJ whole genome shotgun (WGS) entry which is preliminary data.</text>
</comment>
<dbReference type="CDD" id="cd22748">
    <property type="entry name" value="OTU_OTUD6-like"/>
    <property type="match status" value="1"/>
</dbReference>
<organism evidence="3 4">
    <name type="scientific">Rhodosorus marinus</name>
    <dbReference type="NCBI Taxonomy" id="101924"/>
    <lineage>
        <taxon>Eukaryota</taxon>
        <taxon>Rhodophyta</taxon>
        <taxon>Stylonematophyceae</taxon>
        <taxon>Stylonematales</taxon>
        <taxon>Stylonemataceae</taxon>
        <taxon>Rhodosorus</taxon>
    </lineage>
</organism>
<sequence length="276" mass="31631">MSSQEEILARHKQEKKELEKRAEKMRSFVPKKDKVGRQRVGEEIDALRKELLERHNEELKETGIESQIEESRTNVENMSLGGNAIYKEKKLSKQQEKRLRKQQVEAEREKQRAAQRAAAGPSEAEKETKAMQILLESSGLTVHEIAPDGNCLFNAVAHQLKIFDLMETASSLRAKAVENMLANEDKYIFFLEEVEGDPEKFKHYCEAMRSSSMWGGEVELRALATAFDAQILVYAVGLPLVEIGDKDAPKTLRVSYHRKAYDLGEHYNSVLRRQKR</sequence>
<dbReference type="PANTHER" id="PTHR12419:SF10">
    <property type="entry name" value="DEUBIQUITINASE OTUD6B"/>
    <property type="match status" value="1"/>
</dbReference>
<dbReference type="EMBL" id="JAMWBK010000005">
    <property type="protein sequence ID" value="KAJ8905298.1"/>
    <property type="molecule type" value="Genomic_DNA"/>
</dbReference>